<protein>
    <submittedName>
        <fullName evidence="2">Uncharacterized protein</fullName>
    </submittedName>
</protein>
<evidence type="ECO:0000313" key="2">
    <source>
        <dbReference type="EMBL" id="CAH2046900.1"/>
    </source>
</evidence>
<sequence length="122" mass="13181">MSVRQLTALLTSSGGHSAVRPGGHLRSRDKGPEPKWLLRSMRDGVTLTGSRFIAIPKLRIAFNLNVRSVVRSMGSWVHIPVGWGLESEGVKAGGLKRAEIGGARPPLVNYAFGLRRLDGAQN</sequence>
<reference evidence="2" key="1">
    <citation type="submission" date="2022-03" db="EMBL/GenBank/DDBJ databases">
        <authorList>
            <person name="Martin H S."/>
        </authorList>
    </citation>
    <scope>NUCLEOTIDE SEQUENCE</scope>
</reference>
<accession>A0ABN8I6I6</accession>
<feature type="region of interest" description="Disordered" evidence="1">
    <location>
        <begin position="12"/>
        <end position="33"/>
    </location>
</feature>
<name>A0ABN8I6I6_9NEOP</name>
<proteinExistence type="predicted"/>
<organism evidence="2 3">
    <name type="scientific">Iphiclides podalirius</name>
    <name type="common">scarce swallowtail</name>
    <dbReference type="NCBI Taxonomy" id="110791"/>
    <lineage>
        <taxon>Eukaryota</taxon>
        <taxon>Metazoa</taxon>
        <taxon>Ecdysozoa</taxon>
        <taxon>Arthropoda</taxon>
        <taxon>Hexapoda</taxon>
        <taxon>Insecta</taxon>
        <taxon>Pterygota</taxon>
        <taxon>Neoptera</taxon>
        <taxon>Endopterygota</taxon>
        <taxon>Lepidoptera</taxon>
        <taxon>Glossata</taxon>
        <taxon>Ditrysia</taxon>
        <taxon>Papilionoidea</taxon>
        <taxon>Papilionidae</taxon>
        <taxon>Papilioninae</taxon>
        <taxon>Iphiclides</taxon>
    </lineage>
</organism>
<keyword evidence="3" id="KW-1185">Reference proteome</keyword>
<evidence type="ECO:0000313" key="3">
    <source>
        <dbReference type="Proteomes" id="UP000837857"/>
    </source>
</evidence>
<dbReference type="EMBL" id="OW152829">
    <property type="protein sequence ID" value="CAH2046900.1"/>
    <property type="molecule type" value="Genomic_DNA"/>
</dbReference>
<evidence type="ECO:0000256" key="1">
    <source>
        <dbReference type="SAM" id="MobiDB-lite"/>
    </source>
</evidence>
<gene>
    <name evidence="2" type="ORF">IPOD504_LOCUS5538</name>
</gene>
<dbReference type="Proteomes" id="UP000837857">
    <property type="component" value="Chromosome 17"/>
</dbReference>
<feature type="non-terminal residue" evidence="2">
    <location>
        <position position="122"/>
    </location>
</feature>